<reference evidence="1" key="2">
    <citation type="submission" date="2021-02" db="EMBL/GenBank/DDBJ databases">
        <authorList>
            <person name="Kimball J.A."/>
            <person name="Haas M.W."/>
            <person name="Macchietto M."/>
            <person name="Kono T."/>
            <person name="Duquette J."/>
            <person name="Shao M."/>
        </authorList>
    </citation>
    <scope>NUCLEOTIDE SEQUENCE</scope>
    <source>
        <tissue evidence="1">Fresh leaf tissue</tissue>
    </source>
</reference>
<organism evidence="1 2">
    <name type="scientific">Zizania palustris</name>
    <name type="common">Northern wild rice</name>
    <dbReference type="NCBI Taxonomy" id="103762"/>
    <lineage>
        <taxon>Eukaryota</taxon>
        <taxon>Viridiplantae</taxon>
        <taxon>Streptophyta</taxon>
        <taxon>Embryophyta</taxon>
        <taxon>Tracheophyta</taxon>
        <taxon>Spermatophyta</taxon>
        <taxon>Magnoliopsida</taxon>
        <taxon>Liliopsida</taxon>
        <taxon>Poales</taxon>
        <taxon>Poaceae</taxon>
        <taxon>BOP clade</taxon>
        <taxon>Oryzoideae</taxon>
        <taxon>Oryzeae</taxon>
        <taxon>Zizaniinae</taxon>
        <taxon>Zizania</taxon>
    </lineage>
</organism>
<reference evidence="1" key="1">
    <citation type="journal article" date="2021" name="bioRxiv">
        <title>Whole Genome Assembly and Annotation of Northern Wild Rice, Zizania palustris L., Supports a Whole Genome Duplication in the Zizania Genus.</title>
        <authorList>
            <person name="Haas M."/>
            <person name="Kono T."/>
            <person name="Macchietto M."/>
            <person name="Millas R."/>
            <person name="McGilp L."/>
            <person name="Shao M."/>
            <person name="Duquette J."/>
            <person name="Hirsch C.N."/>
            <person name="Kimball J."/>
        </authorList>
    </citation>
    <scope>NUCLEOTIDE SEQUENCE</scope>
    <source>
        <tissue evidence="1">Fresh leaf tissue</tissue>
    </source>
</reference>
<dbReference type="EMBL" id="JAAALK010000284">
    <property type="protein sequence ID" value="KAG8068249.1"/>
    <property type="molecule type" value="Genomic_DNA"/>
</dbReference>
<sequence>MPVTSFKYQFCTVVLTNFPDSLPGDNLVSEPSGSTSAAMSSLASTRLGTGVEEILKAILDQQSSIMKLLDAIEEKLQPIQTLEERVVVLSAKGHTTCQAYWWTEAMEVEAVRTQKPPKVAETNEKTKKDLKNNPTLALACTSLSSSLAAAAAAAECNGCDLAGLVAGASCRSLLGWIRRLSPAPAGTTPPSSPRSTTAPGVTLLDRQCSSMRAQRIHMVTDRMVLAC</sequence>
<evidence type="ECO:0000313" key="2">
    <source>
        <dbReference type="Proteomes" id="UP000729402"/>
    </source>
</evidence>
<comment type="caution">
    <text evidence="1">The sequence shown here is derived from an EMBL/GenBank/DDBJ whole genome shotgun (WGS) entry which is preliminary data.</text>
</comment>
<evidence type="ECO:0000313" key="1">
    <source>
        <dbReference type="EMBL" id="KAG8068249.1"/>
    </source>
</evidence>
<dbReference type="Proteomes" id="UP000729402">
    <property type="component" value="Unassembled WGS sequence"/>
</dbReference>
<keyword evidence="2" id="KW-1185">Reference proteome</keyword>
<proteinExistence type="predicted"/>
<dbReference type="AlphaFoldDB" id="A0A8J5SLM4"/>
<gene>
    <name evidence="1" type="ORF">GUJ93_ZPchr0005g14846</name>
</gene>
<accession>A0A8J5SLM4</accession>
<protein>
    <submittedName>
        <fullName evidence="1">Uncharacterized protein</fullName>
    </submittedName>
</protein>
<name>A0A8J5SLM4_ZIZPA</name>